<evidence type="ECO:0000259" key="5">
    <source>
        <dbReference type="PROSITE" id="PS50878"/>
    </source>
</evidence>
<feature type="region of interest" description="Disordered" evidence="2">
    <location>
        <begin position="90"/>
        <end position="121"/>
    </location>
</feature>
<feature type="compositionally biased region" description="Low complexity" evidence="2">
    <location>
        <begin position="3149"/>
        <end position="3168"/>
    </location>
</feature>
<feature type="compositionally biased region" description="Low complexity" evidence="2">
    <location>
        <begin position="2428"/>
        <end position="2450"/>
    </location>
</feature>
<dbReference type="InterPro" id="IPR001995">
    <property type="entry name" value="Peptidase_A2_cat"/>
</dbReference>
<feature type="domain" description="Reverse transcriptase" evidence="5">
    <location>
        <begin position="1364"/>
        <end position="1638"/>
    </location>
</feature>
<evidence type="ECO:0000313" key="7">
    <source>
        <dbReference type="Proteomes" id="UP000186817"/>
    </source>
</evidence>
<sequence length="4125" mass="459146">MSQFRLLANDPECPRARSCRVRWLTSRWWSKDRHHQSFLLYLSELFYWTYGVTGGPSSSTSTYRMGYAVAYDPDTDPWHEAGILAEDEMNNQRLDGGPPQTQTGSPLLPPDQWAHNNALGLTTGHNARSNLKLIETDKNYYNIKNAEPVPHGDREEQSPPVGQPIQEGSDEDEEGWITIENEEDEEEEDAGDDWISDVSDSDEDEPQIEPGSQPCLLPTNVRETAKTIIDDKMQIHTYNNQFQVNKHLNLKDISEIPRGYSPVGIILFHYGDRSGASSSRGSGPVPDIADLEADAEAAIQEGRAPPWSIEDNKNSMRSTLRVGDVTFDLSRQQGAGPPTLPPTIPIAPNVIFSARGSAAGAWRRVLWESNENGFVDPVFLMMLNVLEETGGPLPAGTTKVRFSSSTPLGEGHPLPEDPDYKRDPPLPEVHDWRTGGTKASIDAARNHAWDKGGEQDQPVRGAPQSQISQHIHKPANDLSPQRPFGKRKGILMLFTILKPKLVELYPGSEELLSSEEVAQDLALLDILNFESDKELQDQLNHENHHGKELGKKNGEYVIPAPLAFQVDLDEFGGYGGMPGKLPPSAGGADKEIADFLKQKEIQAAVHRALRAQDAGTAESEHGSHNDEELADALLEVIYLKTLPVRGQPQLRPPFLLLDYPTVIYTMFYDLFHLAPTQAAAQSGETPQGSAPPLPDPEPQSIVACDKGEQNDAENEGEKVPGHLPACVKGDSDEAPNLQEGTHPKDDQPPPEEDDLNTTSGEENVTDDGYTSHGEIGQNPSSCRGGVPEPQGEPSGLTAQQRARLHELLRSGHLPQSLDSDASDEQLWKAYRQETKANYTAMRKRKRADGSWTKGEFAALHVYTVRVLRGEIAEIVPEGERRPTSTYKGDCVNRYRNGGNNSRLREQYVQANNPPHASPKRAREDAGIAEEAGSETPAGDQPLALALLQQALQVSQQQITNTIHASLEGTLTTISNRVAQVEANMEEHVKRTTNLLDAIRIGTATWRGRSNNQQLLLTMYDDALSSWKASSRAPPSQPPAREQQMWGQEKADRDPPWSQGDGMPIRIRSALRQIREARIVAGDRPEGGTRYFWAEAGVGWINLPALARQLGTSLHELTDRWEALLGMDANESLRSGVAGKIVSNTGRGEQLLGALCSADLRIPPQQLEVPSFFPYNTNMRPRRLDYVAVKHLLCQDGDVLSLRDVASSDHEPIHVPLQQPAPPAEEQEAKPWGSRRLREWHQVERAITVPPPRSGDMVQEITNIAVGITRPGRALAKFVESKDLRQRRHQALQMSPGQARKTAWKTVQKQHREEHRLWRVKQLDLAGQKWWKAKEAVDRNFMRFGNDVLEHDDKWRGMLLYVLNDMLYMAAAPPNVVRGITVLLAKSGNPEEWSDTRPITLSSALLKTFSQLLIGRVSHMVQQPSRLQLARRSRQGVELILILRRVCRVARDWGIPMYIAKLDIRKAFDSIYQEALAEQIETDVGVVGDRPWEARAWTHLIHANEIHIYFRGEEFRIPQTNGVRQGAPDSPIAFGRVLAVELERAVQQAAEHKPLQGEPPPEFAGAFMDDSYIWSTKKQHLQAMLTRLGVNLPPKGLDIHPLKTEIIDNQEGGVEFEVGGRKVVSKGPDHVIRTLGSPVSFASQPSTIIAEMQARERHAFRKHRGTLLSNAPLKSRLQMSTILVRQSALWACQTWPCNDNLLRAANSLQLVQARNMLKLSRQPGELWADWHVRSMRRARLALFQAKVQRWSSFILQQIWGLAGHVIRGDPVAAAMLTWRNLEWWRIEQSIPPSWGGHRHARCFNPHLDVERQIVSVAGDGWHDKARDRIAWSNLEEIFVDKFDIPWASGEQAQLNLAPNAPCTARPHRDSRLMLKGPPSGHAALPPTHFAWTATHPSAHGGYTLTPQTQQQPGGWQPPMAQQNLQLHYTPPSLQPTPQAAQPPALQQPGYPQNAASHTRHAGNTATRTLPQPTTWDQASQQQTMQAQPRPTHTWQASPHQQTGYGPHALRYPPAYDPDTASAEFADLLNRHLLPRGTIGANTDADPDPRVGDVVEDFLEYQFVVRWKELLEGGPVEELLAGSESTLSLEPCRFQKAPEAFAPKTMDEELAQWSEWAFAAFKNWMCVQDEDFRGDFEKVEKAEAFLAFESYETNTKARSIRLYSILATYLKQRPLRILRSVTNGDGFRVWRTLVDELQPSSRPRALALAQALVKFPPFKEGGSLLDYTLAYERLLNEYQKVAPHPYDDNLKISTLLAGLPADIRRYLQLSMDKDVTYEKLRTRLLSYERTTAAWSSEHVLRSIGIDKDAAKFVDTGGLAPMDVDRVEDKGKGKKGDKGKGKKGGKDGGRPSLGNKPWGSGKGKWGDKGFSKGKDKGKGKKGDKSRAEKGGKGNKIKKQVGPCFSCGAMGHIAADCPRGVRQVAVEDDHVSTTASTHAPSSASALYSRSSASSGNPPQVRRLSLLPEDPQAHREDPESPSCAFFDLGQESDDYEDYEKFEVRAVFVDEQTRPLVRESGVEAELELKSSSTLLFNISGDSECELSDCSCECGDCGCERECCKCELMEYGECSSRSFESDCEREVRMVIEEHDARQFEEVILDSGADVTVLPLSHEEVGETSRELTNIRDAQGNPIPTAKMRKNVIFEIEGLEGERLFFRDKAVIGQVRQPLFCDRKLINTYAPKVKMITLLSQDPVEPADGQRAGGAEEKQLELIQGDVVPMETGDSVLVVNGIEILQSSSLGTLRAACKFLRVSPHGSKAVLWGRLQTEIADAQTKAAVQASDAVLAEFSRKPQVQPIVEMPDPETVALHEVTHYPRMPWCSACVASRSKEDAHKETEPKEKGTIHVDLMFNRTESPGESEHPMAIHVVAVDEQTNFVIAVAVESKSGEHLKTAVLELTKLAAMLGHTNVVIRGDSEPAMKNFLRMVESTRTRLGVATTIEYVAPESKLHHGLKAERFIDIVRSMGKCLLATVEEKTGFKVKSSHPLFQWAFRHGAFLYCRFHVLRCGQTPFELVHGRSYAGKLCPFGSVVFAQVLPITKAKAESWRKCVWLGKSSLGNLNLVADAQGVHYARSFRRGALTFDSEAIASMKGVPWNSQLDTVPVKRKKAPRFRVPELEAQALPEQEGDSAPPLEPPAAVDGGVPEGAQQGASSENTGGSSSMSESSSGSQELIADSEMPDASQVTEVFRAMLAGSEGAVESPSDEAPKSSLPFFLQRIVREDLPVNDEEEMFPGLSGLDGELPEGERVMDEIEPYTDRQEPDADQPESRWKDLKYEDGPPVLSAAELEELDALMDEREFERLKEMGVLRKMTRGDDFQGKMKLQSKLVRDWRYRGGWVRRSRLVAKEYRFLEPALEDLYAPASVGIMQKLMAGLCVSGKGLVIYNVDVSDAYLQVPQQRPTYITTSSGEAFELLFNLPGQRCGARGWYDHFKSIVESDGVKAFVGAPAVFYEPQSIACSSHVDDFQIVGSDSRAKRLLDKLSNSGLNLKVEGPIDASGGQGHFLKRLYVGDGSGIRVVPEQKYTSKLIEVLELQRSATKSTPLPSSINYPANDKDLEGDDYHLYRSGLGLLLYMSADIPEIHFAVRLLGSKCAKPSEYDLYLMRHVGKFLKGRPEWVVKLASTFPGRTLEQRLREGDTECTGKPGLEHAGESSFGHGHVLEVVTDADWGSKFFGRKSVSCYSLFLNGNMIYLSTRIQKSLSLSSCESEWMASLSGVADGIFVKSFLEAFLKSEVKLIHRVDNSGTRGLAAKEGAGRLRHIDLCFLWLQRENKKGTVMTRSISTKGCPSDIGTKIHNKKRLLFLIGLMGFVDNLSGAPAGEKEVNEYLVATSLKQSSPGSHGNILRVLLASMIGGSRADLYSINDIREEIQYGIHDISEEIQYGIHDISEEIQYGIHDISEEIQYGIHDISEEIQYGIHDISEEIQYGIHDISEEIQYGIHDISEEIQYGIHDISEEIQYGIHDISEEIQYGIHDISEEIQYGIHDISEEIQYGIHDISEEIQYGIHDISEEIQYGIHDISEEIQYGIHDISEEIQYGIHDISEEIQYGIHDISEEIQYGIHDISEEIQYGIHDISEEIQYGIHDISEEIQYGINDISENVECNIKDITGDMVHHTSGVIENMDFYNHL</sequence>
<evidence type="ECO:0000259" key="3">
    <source>
        <dbReference type="PROSITE" id="PS50158"/>
    </source>
</evidence>
<dbReference type="PROSITE" id="PS50175">
    <property type="entry name" value="ASP_PROT_RETROV"/>
    <property type="match status" value="1"/>
</dbReference>
<feature type="domain" description="Peptidase A2" evidence="4">
    <location>
        <begin position="2593"/>
        <end position="2607"/>
    </location>
</feature>
<dbReference type="SUPFAM" id="SSF57756">
    <property type="entry name" value="Retrovirus zinc finger-like domains"/>
    <property type="match status" value="1"/>
</dbReference>
<dbReference type="PANTHER" id="PTHR11439">
    <property type="entry name" value="GAG-POL-RELATED RETROTRANSPOSON"/>
    <property type="match status" value="1"/>
</dbReference>
<feature type="region of interest" description="Disordered" evidence="2">
    <location>
        <begin position="880"/>
        <end position="938"/>
    </location>
</feature>
<feature type="region of interest" description="Disordered" evidence="2">
    <location>
        <begin position="3112"/>
        <end position="3177"/>
    </location>
</feature>
<feature type="region of interest" description="Disordered" evidence="2">
    <location>
        <begin position="679"/>
        <end position="798"/>
    </location>
</feature>
<feature type="region of interest" description="Disordered" evidence="2">
    <location>
        <begin position="394"/>
        <end position="434"/>
    </location>
</feature>
<feature type="region of interest" description="Disordered" evidence="2">
    <location>
        <begin position="449"/>
        <end position="483"/>
    </location>
</feature>
<dbReference type="InterPro" id="IPR001878">
    <property type="entry name" value="Znf_CCHC"/>
</dbReference>
<keyword evidence="7" id="KW-1185">Reference proteome</keyword>
<reference evidence="6 7" key="1">
    <citation type="submission" date="2016-02" db="EMBL/GenBank/DDBJ databases">
        <title>Genome analysis of coral dinoflagellate symbionts highlights evolutionary adaptations to a symbiotic lifestyle.</title>
        <authorList>
            <person name="Aranda M."/>
            <person name="Li Y."/>
            <person name="Liew Y.J."/>
            <person name="Baumgarten S."/>
            <person name="Simakov O."/>
            <person name="Wilson M."/>
            <person name="Piel J."/>
            <person name="Ashoor H."/>
            <person name="Bougouffa S."/>
            <person name="Bajic V.B."/>
            <person name="Ryu T."/>
            <person name="Ravasi T."/>
            <person name="Bayer T."/>
            <person name="Micklem G."/>
            <person name="Kim H."/>
            <person name="Bhak J."/>
            <person name="Lajeunesse T.C."/>
            <person name="Voolstra C.R."/>
        </authorList>
    </citation>
    <scope>NUCLEOTIDE SEQUENCE [LARGE SCALE GENOMIC DNA]</scope>
    <source>
        <strain evidence="6 7">CCMP2467</strain>
    </source>
</reference>
<feature type="compositionally biased region" description="Polar residues" evidence="2">
    <location>
        <begin position="679"/>
        <end position="688"/>
    </location>
</feature>
<dbReference type="OrthoDB" id="448764at2759"/>
<keyword evidence="1" id="KW-0862">Zinc</keyword>
<feature type="compositionally biased region" description="Acidic residues" evidence="2">
    <location>
        <begin position="168"/>
        <end position="207"/>
    </location>
</feature>
<feature type="region of interest" description="Disordered" evidence="2">
    <location>
        <begin position="2424"/>
        <end position="2458"/>
    </location>
</feature>
<dbReference type="GO" id="GO:0004190">
    <property type="term" value="F:aspartic-type endopeptidase activity"/>
    <property type="evidence" value="ECO:0007669"/>
    <property type="project" value="InterPro"/>
</dbReference>
<feature type="compositionally biased region" description="Basic and acidic residues" evidence="2">
    <location>
        <begin position="705"/>
        <end position="720"/>
    </location>
</feature>
<feature type="compositionally biased region" description="Low complexity" evidence="2">
    <location>
        <begin position="1934"/>
        <end position="1951"/>
    </location>
</feature>
<protein>
    <submittedName>
        <fullName evidence="6">Dynein heavy chain</fullName>
    </submittedName>
</protein>
<proteinExistence type="predicted"/>
<feature type="compositionally biased region" description="Polar residues" evidence="2">
    <location>
        <begin position="1987"/>
        <end position="2002"/>
    </location>
</feature>
<organism evidence="6 7">
    <name type="scientific">Symbiodinium microadriaticum</name>
    <name type="common">Dinoflagellate</name>
    <name type="synonym">Zooxanthella microadriatica</name>
    <dbReference type="NCBI Taxonomy" id="2951"/>
    <lineage>
        <taxon>Eukaryota</taxon>
        <taxon>Sar</taxon>
        <taxon>Alveolata</taxon>
        <taxon>Dinophyceae</taxon>
        <taxon>Suessiales</taxon>
        <taxon>Symbiodiniaceae</taxon>
        <taxon>Symbiodinium</taxon>
    </lineage>
</organism>
<keyword evidence="1" id="KW-0863">Zinc-finger</keyword>
<gene>
    <name evidence="6" type="ORF">AK812_SmicGene23418</name>
</gene>
<evidence type="ECO:0000313" key="6">
    <source>
        <dbReference type="EMBL" id="OLP94529.1"/>
    </source>
</evidence>
<dbReference type="InterPro" id="IPR000477">
    <property type="entry name" value="RT_dom"/>
</dbReference>
<dbReference type="Proteomes" id="UP000186817">
    <property type="component" value="Unassembled WGS sequence"/>
</dbReference>
<evidence type="ECO:0000259" key="4">
    <source>
        <dbReference type="PROSITE" id="PS50175"/>
    </source>
</evidence>
<feature type="compositionally biased region" description="Low complexity" evidence="2">
    <location>
        <begin position="1028"/>
        <end position="1043"/>
    </location>
</feature>
<dbReference type="GO" id="GO:0006508">
    <property type="term" value="P:proteolysis"/>
    <property type="evidence" value="ECO:0007669"/>
    <property type="project" value="InterPro"/>
</dbReference>
<feature type="compositionally biased region" description="Basic and acidic residues" evidence="2">
    <location>
        <begin position="2361"/>
        <end position="2388"/>
    </location>
</feature>
<feature type="region of interest" description="Disordered" evidence="2">
    <location>
        <begin position="1027"/>
        <end position="1061"/>
    </location>
</feature>
<feature type="compositionally biased region" description="Low complexity" evidence="2">
    <location>
        <begin position="1899"/>
        <end position="1921"/>
    </location>
</feature>
<feature type="compositionally biased region" description="Low complexity" evidence="2">
    <location>
        <begin position="1976"/>
        <end position="1986"/>
    </location>
</feature>
<feature type="region of interest" description="Disordered" evidence="2">
    <location>
        <begin position="2321"/>
        <end position="2397"/>
    </location>
</feature>
<comment type="caution">
    <text evidence="6">The sequence shown here is derived from an EMBL/GenBank/DDBJ whole genome shotgun (WGS) entry which is preliminary data.</text>
</comment>
<dbReference type="InterPro" id="IPR001969">
    <property type="entry name" value="Aspartic_peptidase_AS"/>
</dbReference>
<dbReference type="SMART" id="SM00343">
    <property type="entry name" value="ZnF_C2HC"/>
    <property type="match status" value="1"/>
</dbReference>
<keyword evidence="1" id="KW-0479">Metal-binding</keyword>
<feature type="region of interest" description="Disordered" evidence="2">
    <location>
        <begin position="1879"/>
        <end position="2012"/>
    </location>
</feature>
<dbReference type="Gene3D" id="1.20.120.20">
    <property type="entry name" value="Apolipoprotein"/>
    <property type="match status" value="2"/>
</dbReference>
<feature type="compositionally biased region" description="Polar residues" evidence="2">
    <location>
        <begin position="1952"/>
        <end position="1975"/>
    </location>
</feature>
<dbReference type="GO" id="GO:0008270">
    <property type="term" value="F:zinc ion binding"/>
    <property type="evidence" value="ECO:0007669"/>
    <property type="project" value="UniProtKB-KW"/>
</dbReference>
<accession>A0A1Q9DH95</accession>
<dbReference type="PROSITE" id="PS00141">
    <property type="entry name" value="ASP_PROTEASE"/>
    <property type="match status" value="1"/>
</dbReference>
<feature type="region of interest" description="Disordered" evidence="2">
    <location>
        <begin position="3250"/>
        <end position="3272"/>
    </location>
</feature>
<dbReference type="PROSITE" id="PS50878">
    <property type="entry name" value="RT_POL"/>
    <property type="match status" value="1"/>
</dbReference>
<dbReference type="PROSITE" id="PS50158">
    <property type="entry name" value="ZF_CCHC"/>
    <property type="match status" value="1"/>
</dbReference>
<dbReference type="Pfam" id="PF00078">
    <property type="entry name" value="RVT_1"/>
    <property type="match status" value="1"/>
</dbReference>
<feature type="compositionally biased region" description="Basic and acidic residues" evidence="2">
    <location>
        <begin position="2321"/>
        <end position="2346"/>
    </location>
</feature>
<feature type="region of interest" description="Disordered" evidence="2">
    <location>
        <begin position="142"/>
        <end position="218"/>
    </location>
</feature>
<feature type="compositionally biased region" description="Basic and acidic residues" evidence="2">
    <location>
        <begin position="413"/>
        <end position="433"/>
    </location>
</feature>
<dbReference type="GO" id="GO:0003676">
    <property type="term" value="F:nucleic acid binding"/>
    <property type="evidence" value="ECO:0007669"/>
    <property type="project" value="InterPro"/>
</dbReference>
<dbReference type="InterPro" id="IPR036875">
    <property type="entry name" value="Znf_CCHC_sf"/>
</dbReference>
<dbReference type="PANTHER" id="PTHR11439:SF483">
    <property type="entry name" value="PEPTIDE SYNTHASE GLIP-LIKE, PUTATIVE (AFU_ORTHOLOGUE AFUA_3G12920)-RELATED"/>
    <property type="match status" value="1"/>
</dbReference>
<evidence type="ECO:0000256" key="1">
    <source>
        <dbReference type="PROSITE-ProRule" id="PRU00047"/>
    </source>
</evidence>
<feature type="domain" description="CCHC-type" evidence="3">
    <location>
        <begin position="2400"/>
        <end position="2415"/>
    </location>
</feature>
<dbReference type="EMBL" id="LSRX01000538">
    <property type="protein sequence ID" value="OLP94529.1"/>
    <property type="molecule type" value="Genomic_DNA"/>
</dbReference>
<name>A0A1Q9DH95_SYMMI</name>
<dbReference type="Pfam" id="PF00098">
    <property type="entry name" value="zf-CCHC"/>
    <property type="match status" value="1"/>
</dbReference>
<evidence type="ECO:0000256" key="2">
    <source>
        <dbReference type="SAM" id="MobiDB-lite"/>
    </source>
</evidence>